<feature type="compositionally biased region" description="Polar residues" evidence="2">
    <location>
        <begin position="387"/>
        <end position="404"/>
    </location>
</feature>
<evidence type="ECO:0000256" key="2">
    <source>
        <dbReference type="SAM" id="MobiDB-lite"/>
    </source>
</evidence>
<keyword evidence="4" id="KW-1185">Reference proteome</keyword>
<dbReference type="EMBL" id="JAJTJA010000011">
    <property type="protein sequence ID" value="KAH8691952.1"/>
    <property type="molecule type" value="Genomic_DNA"/>
</dbReference>
<feature type="region of interest" description="Disordered" evidence="2">
    <location>
        <begin position="510"/>
        <end position="541"/>
    </location>
</feature>
<name>A0AAD4KMK2_9EURO</name>
<proteinExistence type="predicted"/>
<dbReference type="RefSeq" id="XP_046067949.1">
    <property type="nucleotide sequence ID" value="XM_046211973.1"/>
</dbReference>
<sequence>MGLSHLARPSILCQCACCSSSLAACENEWARLSDTYSTVTGWLSIDLDRIRVSSDKKQIPQSSSLDFVRGRVIQEIVCRLCHQKLGALVHLEPDEKVFWKLSKVSFREIISMKESQPVFREGSLPWLLFSDQHEVVAQDESAASPSTPSVSETTLNKAIKSQGASLHRISSSVDELHDTMADLKQSFKSLRLELHTTPSYRGQVGQCDEAMDMLKIVLKELQSKADDIEKLRLENESLKLKNRYLEERLVGDSTPRLLEGRFIPAVQSPGFLNENGRRSWTESVANQQIPDSFEGDIESLDRTPIADPNEPGLPPIKVPLKPAVEKLPMHIRQLPSQDDQAVSGTTRSRRNSGEPATKRQRLNISEESVSSVNVQVPKEKRGRPRKSQISTSSVLQPPNSTTVVPTPESHDTSPVTPAEELSVHPVEELARSGGPRTRGRLRTRSRPSVSRALSREVSTTSRTTRQSKLQETSSQQSSEKQTNIAETEIQRTPVVEVAVNVAELTPQSEIEGNDLFAKGKREKGHKEGNENNPDEHNARLTGKDALAKAAMEREEAMADG</sequence>
<feature type="compositionally biased region" description="Basic and acidic residues" evidence="2">
    <location>
        <begin position="524"/>
        <end position="541"/>
    </location>
</feature>
<evidence type="ECO:0008006" key="5">
    <source>
        <dbReference type="Google" id="ProtNLM"/>
    </source>
</evidence>
<reference evidence="3" key="1">
    <citation type="submission" date="2021-12" db="EMBL/GenBank/DDBJ databases">
        <title>Convergent genome expansion in fungi linked to evolution of root-endophyte symbiosis.</title>
        <authorList>
            <consortium name="DOE Joint Genome Institute"/>
            <person name="Ke Y.-H."/>
            <person name="Bonito G."/>
            <person name="Liao H.-L."/>
            <person name="Looney B."/>
            <person name="Rojas-Flechas A."/>
            <person name="Nash J."/>
            <person name="Hameed K."/>
            <person name="Schadt C."/>
            <person name="Martin F."/>
            <person name="Crous P.W."/>
            <person name="Miettinen O."/>
            <person name="Magnuson J.K."/>
            <person name="Labbe J."/>
            <person name="Jacobson D."/>
            <person name="Doktycz M.J."/>
            <person name="Veneault-Fourrey C."/>
            <person name="Kuo A."/>
            <person name="Mondo S."/>
            <person name="Calhoun S."/>
            <person name="Riley R."/>
            <person name="Ohm R."/>
            <person name="LaButti K."/>
            <person name="Andreopoulos B."/>
            <person name="Pangilinan J."/>
            <person name="Nolan M."/>
            <person name="Tritt A."/>
            <person name="Clum A."/>
            <person name="Lipzen A."/>
            <person name="Daum C."/>
            <person name="Barry K."/>
            <person name="Grigoriev I.V."/>
            <person name="Vilgalys R."/>
        </authorList>
    </citation>
    <scope>NUCLEOTIDE SEQUENCE</scope>
    <source>
        <strain evidence="3">PMI_201</strain>
    </source>
</reference>
<feature type="region of interest" description="Disordered" evidence="2">
    <location>
        <begin position="332"/>
        <end position="489"/>
    </location>
</feature>
<feature type="coiled-coil region" evidence="1">
    <location>
        <begin position="173"/>
        <end position="248"/>
    </location>
</feature>
<feature type="compositionally biased region" description="Basic and acidic residues" evidence="2">
    <location>
        <begin position="421"/>
        <end position="430"/>
    </location>
</feature>
<accession>A0AAD4KMK2</accession>
<protein>
    <recommendedName>
        <fullName evidence="5">Mis18 domain-containing protein</fullName>
    </recommendedName>
</protein>
<feature type="compositionally biased region" description="Low complexity" evidence="2">
    <location>
        <begin position="365"/>
        <end position="376"/>
    </location>
</feature>
<feature type="compositionally biased region" description="Polar residues" evidence="2">
    <location>
        <begin position="334"/>
        <end position="346"/>
    </location>
</feature>
<gene>
    <name evidence="3" type="ORF">BGW36DRAFT_304448</name>
</gene>
<evidence type="ECO:0000313" key="4">
    <source>
        <dbReference type="Proteomes" id="UP001201262"/>
    </source>
</evidence>
<keyword evidence="1" id="KW-0175">Coiled coil</keyword>
<dbReference type="GeneID" id="70242260"/>
<feature type="region of interest" description="Disordered" evidence="2">
    <location>
        <begin position="298"/>
        <end position="319"/>
    </location>
</feature>
<evidence type="ECO:0000313" key="3">
    <source>
        <dbReference type="EMBL" id="KAH8691952.1"/>
    </source>
</evidence>
<feature type="compositionally biased region" description="Low complexity" evidence="2">
    <location>
        <begin position="455"/>
        <end position="482"/>
    </location>
</feature>
<organism evidence="3 4">
    <name type="scientific">Talaromyces proteolyticus</name>
    <dbReference type="NCBI Taxonomy" id="1131652"/>
    <lineage>
        <taxon>Eukaryota</taxon>
        <taxon>Fungi</taxon>
        <taxon>Dikarya</taxon>
        <taxon>Ascomycota</taxon>
        <taxon>Pezizomycotina</taxon>
        <taxon>Eurotiomycetes</taxon>
        <taxon>Eurotiomycetidae</taxon>
        <taxon>Eurotiales</taxon>
        <taxon>Trichocomaceae</taxon>
        <taxon>Talaromyces</taxon>
        <taxon>Talaromyces sect. Bacilispori</taxon>
    </lineage>
</organism>
<dbReference type="AlphaFoldDB" id="A0AAD4KMK2"/>
<dbReference type="Proteomes" id="UP001201262">
    <property type="component" value="Unassembled WGS sequence"/>
</dbReference>
<comment type="caution">
    <text evidence="3">The sequence shown here is derived from an EMBL/GenBank/DDBJ whole genome shotgun (WGS) entry which is preliminary data.</text>
</comment>
<evidence type="ECO:0000256" key="1">
    <source>
        <dbReference type="SAM" id="Coils"/>
    </source>
</evidence>